<organism evidence="1 2">
    <name type="scientific">Pseudomonas nitroreducens</name>
    <dbReference type="NCBI Taxonomy" id="46680"/>
    <lineage>
        <taxon>Bacteria</taxon>
        <taxon>Pseudomonadati</taxon>
        <taxon>Pseudomonadota</taxon>
        <taxon>Gammaproteobacteria</taxon>
        <taxon>Pseudomonadales</taxon>
        <taxon>Pseudomonadaceae</taxon>
        <taxon>Pseudomonas</taxon>
    </lineage>
</organism>
<dbReference type="Proteomes" id="UP000198145">
    <property type="component" value="Unassembled WGS sequence"/>
</dbReference>
<evidence type="ECO:0000313" key="1">
    <source>
        <dbReference type="EMBL" id="OWP52240.1"/>
    </source>
</evidence>
<accession>A0A246FFN3</accession>
<protein>
    <submittedName>
        <fullName evidence="1">Uncharacterized protein</fullName>
    </submittedName>
</protein>
<dbReference type="AlphaFoldDB" id="A0A246FFN3"/>
<comment type="caution">
    <text evidence="1">The sequence shown here is derived from an EMBL/GenBank/DDBJ whole genome shotgun (WGS) entry which is preliminary data.</text>
</comment>
<dbReference type="EMBL" id="NJBA01000002">
    <property type="protein sequence ID" value="OWP52240.1"/>
    <property type="molecule type" value="Genomic_DNA"/>
</dbReference>
<sequence length="277" mass="31898">MRRELRDLITEAEKLEGDLARHQLDWAKWSANGREDAPPDWLIDKDDELVKPFEHLATSIYLSTVALLDSEGMHAYLKQFYLRFGENFDSSKAASEFDVDHYWSGDPYNLFLSRFRQFAAPLDVVGGSDRYLKLSGVQYLETVLKNTAAIIHKSGKTPNSEADVYKSVRNVLEAIFPSAKSPKTNFIKSAQEYKPDILIPELSAAVEYKYAADEARLKSVVAQISDDVKGYSGDDDYNLFYAVFYVTEDFWGASKFKEVWREKDFPNNWRWYYIVGK</sequence>
<reference evidence="1 2" key="1">
    <citation type="submission" date="2017-06" db="EMBL/GenBank/DDBJ databases">
        <title>Draft genome of Pseudomonas nitroreducens DF05.</title>
        <authorList>
            <person name="Iyer R."/>
        </authorList>
    </citation>
    <scope>NUCLEOTIDE SEQUENCE [LARGE SCALE GENOMIC DNA]</scope>
    <source>
        <strain evidence="1 2">DF05</strain>
    </source>
</reference>
<proteinExistence type="predicted"/>
<evidence type="ECO:0000313" key="2">
    <source>
        <dbReference type="Proteomes" id="UP000198145"/>
    </source>
</evidence>
<gene>
    <name evidence="1" type="ORF">CEG18_07035</name>
</gene>
<name>A0A246FFN3_PSENT</name>